<keyword evidence="4" id="KW-1185">Reference proteome</keyword>
<reference evidence="3" key="1">
    <citation type="submission" date="2025-08" db="UniProtKB">
        <authorList>
            <consortium name="Ensembl"/>
        </authorList>
    </citation>
    <scope>IDENTIFICATION</scope>
</reference>
<evidence type="ECO:0000256" key="2">
    <source>
        <dbReference type="SAM" id="Phobius"/>
    </source>
</evidence>
<dbReference type="GeneTree" id="ENSGT00930000150941"/>
<feature type="region of interest" description="Disordered" evidence="1">
    <location>
        <begin position="1"/>
        <end position="31"/>
    </location>
</feature>
<dbReference type="Proteomes" id="UP000694425">
    <property type="component" value="Unplaced"/>
</dbReference>
<reference evidence="3" key="2">
    <citation type="submission" date="2025-09" db="UniProtKB">
        <authorList>
            <consortium name="Ensembl"/>
        </authorList>
    </citation>
    <scope>IDENTIFICATION</scope>
</reference>
<sequence length="102" mass="10844">MASQNCDPATTSVAAARKEAEHSGGAARGPVGKRLQQELMTLMMSGDKGISAFPESDNLFKWVGTIHGAAGLLLPLPLPLLVFPLSLSLCVSNKLKKKKERN</sequence>
<organism evidence="3 4">
    <name type="scientific">Neovison vison</name>
    <name type="common">American mink</name>
    <name type="synonym">Mustela vison</name>
    <dbReference type="NCBI Taxonomy" id="452646"/>
    <lineage>
        <taxon>Eukaryota</taxon>
        <taxon>Metazoa</taxon>
        <taxon>Chordata</taxon>
        <taxon>Craniata</taxon>
        <taxon>Vertebrata</taxon>
        <taxon>Euteleostomi</taxon>
        <taxon>Mammalia</taxon>
        <taxon>Eutheria</taxon>
        <taxon>Laurasiatheria</taxon>
        <taxon>Carnivora</taxon>
        <taxon>Caniformia</taxon>
        <taxon>Musteloidea</taxon>
        <taxon>Mustelidae</taxon>
        <taxon>Mustelinae</taxon>
        <taxon>Neogale</taxon>
    </lineage>
</organism>
<evidence type="ECO:0000313" key="4">
    <source>
        <dbReference type="Proteomes" id="UP000694425"/>
    </source>
</evidence>
<proteinExistence type="predicted"/>
<keyword evidence="2" id="KW-0812">Transmembrane</keyword>
<name>A0A8C7ATX7_NEOVI</name>
<protein>
    <recommendedName>
        <fullName evidence="5">Ubiquitin-conjugating enzyme E2 C</fullName>
    </recommendedName>
</protein>
<dbReference type="Ensembl" id="ENSNVIT00000012523.1">
    <property type="protein sequence ID" value="ENSNVIP00000010681.1"/>
    <property type="gene ID" value="ENSNVIG00000008477.1"/>
</dbReference>
<evidence type="ECO:0000313" key="3">
    <source>
        <dbReference type="Ensembl" id="ENSNVIP00000010681.1"/>
    </source>
</evidence>
<dbReference type="AlphaFoldDB" id="A0A8C7ATX7"/>
<evidence type="ECO:0000256" key="1">
    <source>
        <dbReference type="SAM" id="MobiDB-lite"/>
    </source>
</evidence>
<feature type="transmembrane region" description="Helical" evidence="2">
    <location>
        <begin position="66"/>
        <end position="91"/>
    </location>
</feature>
<feature type="compositionally biased region" description="Polar residues" evidence="1">
    <location>
        <begin position="1"/>
        <end position="13"/>
    </location>
</feature>
<dbReference type="SUPFAM" id="SSF54495">
    <property type="entry name" value="UBC-like"/>
    <property type="match status" value="1"/>
</dbReference>
<keyword evidence="2" id="KW-1133">Transmembrane helix</keyword>
<keyword evidence="2" id="KW-0472">Membrane</keyword>
<dbReference type="Gene3D" id="3.10.110.10">
    <property type="entry name" value="Ubiquitin Conjugating Enzyme"/>
    <property type="match status" value="1"/>
</dbReference>
<evidence type="ECO:0008006" key="5">
    <source>
        <dbReference type="Google" id="ProtNLM"/>
    </source>
</evidence>
<accession>A0A8C7ATX7</accession>
<dbReference type="InterPro" id="IPR016135">
    <property type="entry name" value="UBQ-conjugating_enzyme/RWD"/>
</dbReference>